<dbReference type="SUPFAM" id="SSF52540">
    <property type="entry name" value="P-loop containing nucleoside triphosphate hydrolases"/>
    <property type="match status" value="1"/>
</dbReference>
<accession>X0WD24</accession>
<dbReference type="Gene3D" id="3.40.50.300">
    <property type="entry name" value="P-loop containing nucleotide triphosphate hydrolases"/>
    <property type="match status" value="1"/>
</dbReference>
<evidence type="ECO:0008006" key="2">
    <source>
        <dbReference type="Google" id="ProtNLM"/>
    </source>
</evidence>
<dbReference type="EMBL" id="BARS01039627">
    <property type="protein sequence ID" value="GAG21112.1"/>
    <property type="molecule type" value="Genomic_DNA"/>
</dbReference>
<dbReference type="Pfam" id="PF13479">
    <property type="entry name" value="AAA_24"/>
    <property type="match status" value="1"/>
</dbReference>
<dbReference type="AlphaFoldDB" id="X0WD24"/>
<dbReference type="InterPro" id="IPR027417">
    <property type="entry name" value="P-loop_NTPase"/>
</dbReference>
<organism evidence="1">
    <name type="scientific">marine sediment metagenome</name>
    <dbReference type="NCBI Taxonomy" id="412755"/>
    <lineage>
        <taxon>unclassified sequences</taxon>
        <taxon>metagenomes</taxon>
        <taxon>ecological metagenomes</taxon>
    </lineage>
</organism>
<feature type="non-terminal residue" evidence="1">
    <location>
        <position position="219"/>
    </location>
</feature>
<name>X0WD24_9ZZZZ</name>
<sequence length="219" mass="25133">MALKAKKPQAKEKRLKMFVYGPAGVGKTTGVIQFPSSYIIDTEKGTDFYDKTINAQNSVVLQTLNIGEVKEELHALVTEKHAYKTLVIDPITQVYNNVQEKWTRIFERHAKTQKIAETQDFGLRFWGKVKGDFKGLQRQMLAVDMNVIVTAHQKDAYPNGVKFGTTFDSMRGDDYLFDLVFELERTNGSLVAKKIKERAEIGENKFPETFEWSYENFCK</sequence>
<reference evidence="1" key="1">
    <citation type="journal article" date="2014" name="Front. Microbiol.">
        <title>High frequency of phylogenetically diverse reductive dehalogenase-homologous genes in deep subseafloor sedimentary metagenomes.</title>
        <authorList>
            <person name="Kawai M."/>
            <person name="Futagami T."/>
            <person name="Toyoda A."/>
            <person name="Takaki Y."/>
            <person name="Nishi S."/>
            <person name="Hori S."/>
            <person name="Arai W."/>
            <person name="Tsubouchi T."/>
            <person name="Morono Y."/>
            <person name="Uchiyama I."/>
            <person name="Ito T."/>
            <person name="Fujiyama A."/>
            <person name="Inagaki F."/>
            <person name="Takami H."/>
        </authorList>
    </citation>
    <scope>NUCLEOTIDE SEQUENCE</scope>
    <source>
        <strain evidence="1">Expedition CK06-06</strain>
    </source>
</reference>
<proteinExistence type="predicted"/>
<comment type="caution">
    <text evidence="1">The sequence shown here is derived from an EMBL/GenBank/DDBJ whole genome shotgun (WGS) entry which is preliminary data.</text>
</comment>
<protein>
    <recommendedName>
        <fullName evidence="2">Phage nucleotide-binding protein</fullName>
    </recommendedName>
</protein>
<evidence type="ECO:0000313" key="1">
    <source>
        <dbReference type="EMBL" id="GAG21112.1"/>
    </source>
</evidence>
<gene>
    <name evidence="1" type="ORF">S01H1_60504</name>
</gene>